<dbReference type="RefSeq" id="WP_377128457.1">
    <property type="nucleotide sequence ID" value="NZ_JBHUON010000016.1"/>
</dbReference>
<evidence type="ECO:0008006" key="3">
    <source>
        <dbReference type="Google" id="ProtNLM"/>
    </source>
</evidence>
<dbReference type="EMBL" id="JBHUON010000016">
    <property type="protein sequence ID" value="MFD2865683.1"/>
    <property type="molecule type" value="Genomic_DNA"/>
</dbReference>
<proteinExistence type="predicted"/>
<gene>
    <name evidence="1" type="ORF">ACFSYC_13370</name>
</gene>
<name>A0ABW5XSC3_9SPHI</name>
<evidence type="ECO:0000313" key="1">
    <source>
        <dbReference type="EMBL" id="MFD2865683.1"/>
    </source>
</evidence>
<evidence type="ECO:0000313" key="2">
    <source>
        <dbReference type="Proteomes" id="UP001597601"/>
    </source>
</evidence>
<accession>A0ABW5XSC3</accession>
<reference evidence="2" key="1">
    <citation type="journal article" date="2019" name="Int. J. Syst. Evol. Microbiol.">
        <title>The Global Catalogue of Microorganisms (GCM) 10K type strain sequencing project: providing services to taxonomists for standard genome sequencing and annotation.</title>
        <authorList>
            <consortium name="The Broad Institute Genomics Platform"/>
            <consortium name="The Broad Institute Genome Sequencing Center for Infectious Disease"/>
            <person name="Wu L."/>
            <person name="Ma J."/>
        </authorList>
    </citation>
    <scope>NUCLEOTIDE SEQUENCE [LARGE SCALE GENOMIC DNA]</scope>
    <source>
        <strain evidence="2">KCTC 52232</strain>
    </source>
</reference>
<organism evidence="1 2">
    <name type="scientific">Mucilaginibacter antarcticus</name>
    <dbReference type="NCBI Taxonomy" id="1855725"/>
    <lineage>
        <taxon>Bacteria</taxon>
        <taxon>Pseudomonadati</taxon>
        <taxon>Bacteroidota</taxon>
        <taxon>Sphingobacteriia</taxon>
        <taxon>Sphingobacteriales</taxon>
        <taxon>Sphingobacteriaceae</taxon>
        <taxon>Mucilaginibacter</taxon>
    </lineage>
</organism>
<protein>
    <recommendedName>
        <fullName evidence="3">YD repeat-containing protein</fullName>
    </recommendedName>
</protein>
<dbReference type="Proteomes" id="UP001597601">
    <property type="component" value="Unassembled WGS sequence"/>
</dbReference>
<sequence>MSACKKNNTVPQPEAKPKYLTQINRINGNNTTTTTYSYDDKKRLKEINIGASTTTFTYILDRITATETINKNGNAVVVKIFNQLNYVDNVLATKKTSVYDGAGQLVTEVSNGYAYDDKSKLTETHQEGNVVFYEHDADGNISKEKSSSSTYSYTYDGKASMFANLNSAVKKIGNQLQFSEFYSKGNIASSSRVVGATTTTTTYTYQYDAEGYPISGTSSSGNTYTYTYSTLD</sequence>
<comment type="caution">
    <text evidence="1">The sequence shown here is derived from an EMBL/GenBank/DDBJ whole genome shotgun (WGS) entry which is preliminary data.</text>
</comment>
<keyword evidence="2" id="KW-1185">Reference proteome</keyword>
<dbReference type="Gene3D" id="2.180.10.10">
    <property type="entry name" value="RHS repeat-associated core"/>
    <property type="match status" value="1"/>
</dbReference>